<gene>
    <name evidence="1" type="ORF">M3M36_01340</name>
</gene>
<reference evidence="1" key="1">
    <citation type="submission" date="2022-05" db="EMBL/GenBank/DDBJ databases">
        <authorList>
            <person name="Oliphant S.A."/>
            <person name="Watson-Haigh N.S."/>
            <person name="Sumby K.M."/>
            <person name="Gardner J.M."/>
            <person name="Jiranek V."/>
        </authorList>
    </citation>
    <scope>NUCLEOTIDE SEQUENCE</scope>
    <source>
        <strain evidence="1">KI3_B9</strain>
    </source>
</reference>
<evidence type="ECO:0008006" key="3">
    <source>
        <dbReference type="Google" id="ProtNLM"/>
    </source>
</evidence>
<proteinExistence type="predicted"/>
<dbReference type="EMBL" id="CP097122">
    <property type="protein sequence ID" value="USS92288.1"/>
    <property type="molecule type" value="Genomic_DNA"/>
</dbReference>
<organism evidence="1 2">
    <name type="scientific">Fructobacillus americanaquae</name>
    <dbReference type="NCBI Taxonomy" id="2940302"/>
    <lineage>
        <taxon>Bacteria</taxon>
        <taxon>Bacillati</taxon>
        <taxon>Bacillota</taxon>
        <taxon>Bacilli</taxon>
        <taxon>Lactobacillales</taxon>
        <taxon>Lactobacillaceae</taxon>
        <taxon>Fructobacillus</taxon>
    </lineage>
</organism>
<protein>
    <recommendedName>
        <fullName evidence="3">Tellurite resistance protein</fullName>
    </recommendedName>
</protein>
<sequence>MAALKAARKAAVLMLSAVENQGQLHTALQAGLGALGQVAEPTLKLAYQPVSAADKIDIEKMLIQYGRAKQERFAKNAQVDPDSLEQQQQQIDHILDQVNKNLAQVKVNQELTTVQKQVLAKIDLVADPVLLSAYQLVTDRERAVAEQKITAVSQSKRADFWAIEHVDQQSLKQQLEQLADVLRTGQSLMQQAKVRYQFDAAVKQSLADMQSVAQPSIASEYRLARANQKVDAKQTLLLAAKEKVDYFAKLDGVDQSSLMIQKELLADIVQRYSALVDQVKTVHDLHVLLNKAVQDVNHIKHPQQNWQDQAVNKDEIQTASQDVTATGENRMQDFGQIIGVDPTALSQQQQVVSRAVQDGLVAINLAKLIAN</sequence>
<evidence type="ECO:0000313" key="1">
    <source>
        <dbReference type="EMBL" id="USS92288.1"/>
    </source>
</evidence>
<name>A0ABY5C288_9LACO</name>
<accession>A0ABY5C288</accession>
<dbReference type="RefSeq" id="WP_252774074.1">
    <property type="nucleotide sequence ID" value="NZ_CP097122.1"/>
</dbReference>
<dbReference type="Proteomes" id="UP001056093">
    <property type="component" value="Chromosome"/>
</dbReference>
<keyword evidence="2" id="KW-1185">Reference proteome</keyword>
<evidence type="ECO:0000313" key="2">
    <source>
        <dbReference type="Proteomes" id="UP001056093"/>
    </source>
</evidence>